<evidence type="ECO:0000313" key="5">
    <source>
        <dbReference type="Proteomes" id="UP000075221"/>
    </source>
</evidence>
<dbReference type="AlphaFoldDB" id="A0A142KHU1"/>
<keyword evidence="2" id="KW-0812">Transmembrane</keyword>
<protein>
    <submittedName>
        <fullName evidence="3">Uncharacterized protein</fullName>
    </submittedName>
</protein>
<keyword evidence="2" id="KW-1133">Transmembrane helix</keyword>
<organism evidence="3 5">
    <name type="scientific">Acidipropionibacterium acidipropionici</name>
    <dbReference type="NCBI Taxonomy" id="1748"/>
    <lineage>
        <taxon>Bacteria</taxon>
        <taxon>Bacillati</taxon>
        <taxon>Actinomycetota</taxon>
        <taxon>Actinomycetes</taxon>
        <taxon>Propionibacteriales</taxon>
        <taxon>Propionibacteriaceae</taxon>
        <taxon>Acidipropionibacterium</taxon>
    </lineage>
</organism>
<sequence length="63" mass="6661">MTWVLIGLGILFTLPIVVLGAGFLVMMIAKPGLRSRRGDGDPPLLGAHRLGHHPDQQPPGPGD</sequence>
<accession>A0A142KHU1</accession>
<keyword evidence="6" id="KW-1185">Reference proteome</keyword>
<proteinExistence type="predicted"/>
<dbReference type="Proteomes" id="UP000178666">
    <property type="component" value="Chromosome"/>
</dbReference>
<feature type="transmembrane region" description="Helical" evidence="2">
    <location>
        <begin position="6"/>
        <end position="29"/>
    </location>
</feature>
<evidence type="ECO:0000256" key="1">
    <source>
        <dbReference type="SAM" id="MobiDB-lite"/>
    </source>
</evidence>
<dbReference type="KEGG" id="aaci:ASQ49_05425"/>
<evidence type="ECO:0000313" key="6">
    <source>
        <dbReference type="Proteomes" id="UP000178666"/>
    </source>
</evidence>
<keyword evidence="2" id="KW-0472">Membrane</keyword>
<feature type="region of interest" description="Disordered" evidence="1">
    <location>
        <begin position="35"/>
        <end position="63"/>
    </location>
</feature>
<dbReference type="EMBL" id="CP014352">
    <property type="protein sequence ID" value="AMS05679.1"/>
    <property type="molecule type" value="Genomic_DNA"/>
</dbReference>
<reference evidence="4 6" key="1">
    <citation type="journal article" date="2016" name="Plant Dis.">
        <title>Improved production of propionic acid using genome shuffling.</title>
        <authorList>
            <person name="Luna-Flores C.H."/>
            <person name="Palfreyman R.W."/>
            <person name="Kromer J.O."/>
            <person name="Nielsen L.K."/>
            <person name="Marcellin E."/>
        </authorList>
    </citation>
    <scope>NUCLEOTIDE SEQUENCE [LARGE SCALE GENOMIC DNA]</scope>
    <source>
        <strain evidence="4 6">F3E8</strain>
    </source>
</reference>
<evidence type="ECO:0000313" key="4">
    <source>
        <dbReference type="EMBL" id="AOZ47146.1"/>
    </source>
</evidence>
<evidence type="ECO:0000313" key="3">
    <source>
        <dbReference type="EMBL" id="AMS05679.1"/>
    </source>
</evidence>
<name>A0A142KHU1_9ACTN</name>
<dbReference type="EMBL" id="CP015970">
    <property type="protein sequence ID" value="AOZ47146.1"/>
    <property type="molecule type" value="Genomic_DNA"/>
</dbReference>
<dbReference type="Proteomes" id="UP000075221">
    <property type="component" value="Chromosome"/>
</dbReference>
<gene>
    <name evidence="4" type="ORF">A8L58_11110</name>
    <name evidence="3" type="ORF">AXH35_09670</name>
</gene>
<reference evidence="3 5" key="2">
    <citation type="submission" date="2016-02" db="EMBL/GenBank/DDBJ databases">
        <title>Complete Genome Sequence of Propionibacterium acidipropionici ATCC 55737.</title>
        <authorList>
            <person name="Luna Flores C.H."/>
            <person name="Nielsen L.K."/>
            <person name="Marcellin E."/>
        </authorList>
    </citation>
    <scope>NUCLEOTIDE SEQUENCE [LARGE SCALE GENOMIC DNA]</scope>
    <source>
        <strain evidence="3 5">ATCC 55737</strain>
    </source>
</reference>
<evidence type="ECO:0000256" key="2">
    <source>
        <dbReference type="SAM" id="Phobius"/>
    </source>
</evidence>